<dbReference type="AlphaFoldDB" id="A0A859QLQ8"/>
<sequence length="245" mass="26991">MKKAQVSEPQLSVAAFSQRCKTLAVQFGSAVGLRSGEVAFAPEISSTVAVMTLGGRASEMISRNRGSSHRVVPLASIQEDILIWTGYRESWQKLGSEQNFRFVEAGFTLHVGRQGELSKPQIMRSEWVGRRSRAFVELAGHPHWQLDVLETARAKEPSTPARFTDVESASPVKEFGDMPTPANGSNLLLGLTVENMHLASSAQWWRLSGSDAAHVPETVSDLDRWILACTVYLRQEASRCRVIPA</sequence>
<name>A0A859QLQ8_9HYPH</name>
<evidence type="ECO:0000313" key="2">
    <source>
        <dbReference type="Proteomes" id="UP000510721"/>
    </source>
</evidence>
<keyword evidence="1" id="KW-0614">Plasmid</keyword>
<evidence type="ECO:0000313" key="1">
    <source>
        <dbReference type="EMBL" id="QLL64265.1"/>
    </source>
</evidence>
<reference evidence="1 2" key="1">
    <citation type="submission" date="2019-06" db="EMBL/GenBank/DDBJ databases">
        <title>Complete genome sequence of Ensifer mexicanus ITTG R7 isolated from nodules of Acacia angustissima (Mill.) Kuntze.</title>
        <authorList>
            <person name="Rincon-Rosales R."/>
            <person name="Rogel M.A."/>
            <person name="Guerrero G."/>
            <person name="Rincon-Molina C.I."/>
            <person name="Lopez-Lopez A."/>
            <person name="Martinez-Romero E."/>
        </authorList>
    </citation>
    <scope>NUCLEOTIDE SEQUENCE [LARGE SCALE GENOMIC DNA]</scope>
    <source>
        <strain evidence="1 2">ITTG R7</strain>
        <plasmid evidence="2">pemeittgr7b</plasmid>
    </source>
</reference>
<dbReference type="RefSeq" id="WP_180942144.1">
    <property type="nucleotide sequence ID" value="NZ_CP041240.1"/>
</dbReference>
<gene>
    <name evidence="1" type="ORF">FKV68_22720</name>
</gene>
<protein>
    <submittedName>
        <fullName evidence="1">Uncharacterized protein</fullName>
    </submittedName>
</protein>
<dbReference type="KEGG" id="emx:FKV68_22720"/>
<organism evidence="1 2">
    <name type="scientific">Sinorhizobium mexicanum</name>
    <dbReference type="NCBI Taxonomy" id="375549"/>
    <lineage>
        <taxon>Bacteria</taxon>
        <taxon>Pseudomonadati</taxon>
        <taxon>Pseudomonadota</taxon>
        <taxon>Alphaproteobacteria</taxon>
        <taxon>Hyphomicrobiales</taxon>
        <taxon>Rhizobiaceae</taxon>
        <taxon>Sinorhizobium/Ensifer group</taxon>
        <taxon>Sinorhizobium</taxon>
    </lineage>
</organism>
<proteinExistence type="predicted"/>
<accession>A0A859QLQ8</accession>
<dbReference type="EMBL" id="CP041240">
    <property type="protein sequence ID" value="QLL64265.1"/>
    <property type="molecule type" value="Genomic_DNA"/>
</dbReference>
<keyword evidence="2" id="KW-1185">Reference proteome</keyword>
<geneLocation type="plasmid" evidence="2">
    <name>pemeittgr7b</name>
</geneLocation>
<dbReference type="Proteomes" id="UP000510721">
    <property type="component" value="Plasmid pEmeITTGR7b"/>
</dbReference>